<dbReference type="InterPro" id="IPR003859">
    <property type="entry name" value="Galactosyl_T"/>
</dbReference>
<evidence type="ECO:0000256" key="2">
    <source>
        <dbReference type="ARBA" id="ARBA00022679"/>
    </source>
</evidence>
<dbReference type="Pfam" id="PF02709">
    <property type="entry name" value="Glyco_transf_7C"/>
    <property type="match status" value="1"/>
</dbReference>
<gene>
    <name evidence="5" type="ORF">ATANTOWER_016415</name>
</gene>
<organism evidence="5 6">
    <name type="scientific">Ataeniobius toweri</name>
    <dbReference type="NCBI Taxonomy" id="208326"/>
    <lineage>
        <taxon>Eukaryota</taxon>
        <taxon>Metazoa</taxon>
        <taxon>Chordata</taxon>
        <taxon>Craniata</taxon>
        <taxon>Vertebrata</taxon>
        <taxon>Euteleostomi</taxon>
        <taxon>Actinopterygii</taxon>
        <taxon>Neopterygii</taxon>
        <taxon>Teleostei</taxon>
        <taxon>Neoteleostei</taxon>
        <taxon>Acanthomorphata</taxon>
        <taxon>Ovalentaria</taxon>
        <taxon>Atherinomorphae</taxon>
        <taxon>Cyprinodontiformes</taxon>
        <taxon>Goodeidae</taxon>
        <taxon>Ataeniobius</taxon>
    </lineage>
</organism>
<comment type="caution">
    <text evidence="5">The sequence shown here is derived from an EMBL/GenBank/DDBJ whole genome shotgun (WGS) entry which is preliminary data.</text>
</comment>
<evidence type="ECO:0000313" key="6">
    <source>
        <dbReference type="Proteomes" id="UP001345963"/>
    </source>
</evidence>
<evidence type="ECO:0000256" key="3">
    <source>
        <dbReference type="ARBA" id="ARBA00023211"/>
    </source>
</evidence>
<feature type="domain" description="Galactosyltransferase C-terminal" evidence="4">
    <location>
        <begin position="1"/>
        <end position="44"/>
    </location>
</feature>
<dbReference type="PRINTS" id="PR02050">
    <property type="entry name" value="B14GALTRFASE"/>
</dbReference>
<keyword evidence="2" id="KW-0808">Transferase</keyword>
<evidence type="ECO:0000259" key="4">
    <source>
        <dbReference type="Pfam" id="PF02709"/>
    </source>
</evidence>
<keyword evidence="3" id="KW-0464">Manganese</keyword>
<proteinExistence type="predicted"/>
<dbReference type="PANTHER" id="PTHR19300:SF32">
    <property type="entry name" value="BETA-1,4-GALACTOSYLTRANSFERASE 2"/>
    <property type="match status" value="1"/>
</dbReference>
<dbReference type="SUPFAM" id="SSF53448">
    <property type="entry name" value="Nucleotide-diphospho-sugar transferases"/>
    <property type="match status" value="1"/>
</dbReference>
<accession>A0ABU7B0Q2</accession>
<dbReference type="InterPro" id="IPR027791">
    <property type="entry name" value="Galactosyl_T_C"/>
</dbReference>
<keyword evidence="6" id="KW-1185">Reference proteome</keyword>
<comment type="subcellular location">
    <subcellularLocation>
        <location evidence="1">Golgi apparatus membrane</location>
        <topology evidence="1">Single-pass type II membrane protein</topology>
    </subcellularLocation>
</comment>
<dbReference type="InterPro" id="IPR029044">
    <property type="entry name" value="Nucleotide-diphossugar_trans"/>
</dbReference>
<evidence type="ECO:0000256" key="1">
    <source>
        <dbReference type="ARBA" id="ARBA00004323"/>
    </source>
</evidence>
<feature type="non-terminal residue" evidence="5">
    <location>
        <position position="1"/>
    </location>
</feature>
<reference evidence="5 6" key="1">
    <citation type="submission" date="2021-07" db="EMBL/GenBank/DDBJ databases">
        <authorList>
            <person name="Palmer J.M."/>
        </authorList>
    </citation>
    <scope>NUCLEOTIDE SEQUENCE [LARGE SCALE GENOMIC DNA]</scope>
    <source>
        <strain evidence="5 6">AT_MEX2019</strain>
        <tissue evidence="5">Muscle</tissue>
    </source>
</reference>
<evidence type="ECO:0000313" key="5">
    <source>
        <dbReference type="EMBL" id="MED6243195.1"/>
    </source>
</evidence>
<sequence>LPYAGYFGGVSGLSKKQFLKINGFPNEYWGWGGEDDDIYNRTFSCVHPRLSAELIPPPPSSFTSTPGFLAPWPPIHHQCRIRGKTSLNLSLTNDHLTSCHSQHSCLPPRSERQRNNPCNFTSLKVF</sequence>
<protein>
    <recommendedName>
        <fullName evidence="4">Galactosyltransferase C-terminal domain-containing protein</fullName>
    </recommendedName>
</protein>
<dbReference type="Gene3D" id="3.90.550.10">
    <property type="entry name" value="Spore Coat Polysaccharide Biosynthesis Protein SpsA, Chain A"/>
    <property type="match status" value="1"/>
</dbReference>
<dbReference type="EMBL" id="JAHUTI010032901">
    <property type="protein sequence ID" value="MED6243195.1"/>
    <property type="molecule type" value="Genomic_DNA"/>
</dbReference>
<dbReference type="PANTHER" id="PTHR19300">
    <property type="entry name" value="BETA-1,4-GALACTOSYLTRANSFERASE"/>
    <property type="match status" value="1"/>
</dbReference>
<name>A0ABU7B0Q2_9TELE</name>
<dbReference type="Proteomes" id="UP001345963">
    <property type="component" value="Unassembled WGS sequence"/>
</dbReference>